<dbReference type="InParanoid" id="A0A165EXZ0"/>
<comment type="similarity">
    <text evidence="4">Belongs to the class I-like SAM-binding methyltransferase superfamily.</text>
</comment>
<evidence type="ECO:0000313" key="5">
    <source>
        <dbReference type="EMBL" id="KZT55756.1"/>
    </source>
</evidence>
<dbReference type="InterPro" id="IPR051654">
    <property type="entry name" value="Meroterpenoid_MTases"/>
</dbReference>
<evidence type="ECO:0000313" key="6">
    <source>
        <dbReference type="Proteomes" id="UP000076842"/>
    </source>
</evidence>
<evidence type="ECO:0008006" key="7">
    <source>
        <dbReference type="Google" id="ProtNLM"/>
    </source>
</evidence>
<evidence type="ECO:0000256" key="4">
    <source>
        <dbReference type="ARBA" id="ARBA00038314"/>
    </source>
</evidence>
<organism evidence="5 6">
    <name type="scientific">Calocera cornea HHB12733</name>
    <dbReference type="NCBI Taxonomy" id="1353952"/>
    <lineage>
        <taxon>Eukaryota</taxon>
        <taxon>Fungi</taxon>
        <taxon>Dikarya</taxon>
        <taxon>Basidiomycota</taxon>
        <taxon>Agaricomycotina</taxon>
        <taxon>Dacrymycetes</taxon>
        <taxon>Dacrymycetales</taxon>
        <taxon>Dacrymycetaceae</taxon>
        <taxon>Calocera</taxon>
    </lineage>
</organism>
<reference evidence="5 6" key="1">
    <citation type="journal article" date="2016" name="Mol. Biol. Evol.">
        <title>Comparative Genomics of Early-Diverging Mushroom-Forming Fungi Provides Insights into the Origins of Lignocellulose Decay Capabilities.</title>
        <authorList>
            <person name="Nagy L.G."/>
            <person name="Riley R."/>
            <person name="Tritt A."/>
            <person name="Adam C."/>
            <person name="Daum C."/>
            <person name="Floudas D."/>
            <person name="Sun H."/>
            <person name="Yadav J.S."/>
            <person name="Pangilinan J."/>
            <person name="Larsson K.H."/>
            <person name="Matsuura K."/>
            <person name="Barry K."/>
            <person name="Labutti K."/>
            <person name="Kuo R."/>
            <person name="Ohm R.A."/>
            <person name="Bhattacharya S.S."/>
            <person name="Shirouzu T."/>
            <person name="Yoshinaga Y."/>
            <person name="Martin F.M."/>
            <person name="Grigoriev I.V."/>
            <person name="Hibbett D.S."/>
        </authorList>
    </citation>
    <scope>NUCLEOTIDE SEQUENCE [LARGE SCALE GENOMIC DNA]</scope>
    <source>
        <strain evidence="5 6">HHB12733</strain>
    </source>
</reference>
<dbReference type="EMBL" id="KV423989">
    <property type="protein sequence ID" value="KZT55756.1"/>
    <property type="molecule type" value="Genomic_DNA"/>
</dbReference>
<gene>
    <name evidence="5" type="ORF">CALCODRAFT_340998</name>
</gene>
<accession>A0A165EXZ0</accession>
<comment type="pathway">
    <text evidence="1">Secondary metabolite biosynthesis.</text>
</comment>
<evidence type="ECO:0000256" key="2">
    <source>
        <dbReference type="ARBA" id="ARBA00022679"/>
    </source>
</evidence>
<dbReference type="AlphaFoldDB" id="A0A165EXZ0"/>
<dbReference type="PANTHER" id="PTHR35897:SF1">
    <property type="entry name" value="METHYLTRANSFERASE AUSD"/>
    <property type="match status" value="1"/>
</dbReference>
<dbReference type="SUPFAM" id="SSF53335">
    <property type="entry name" value="S-adenosyl-L-methionine-dependent methyltransferases"/>
    <property type="match status" value="1"/>
</dbReference>
<proteinExistence type="inferred from homology"/>
<dbReference type="STRING" id="1353952.A0A165EXZ0"/>
<keyword evidence="6" id="KW-1185">Reference proteome</keyword>
<dbReference type="Proteomes" id="UP000076842">
    <property type="component" value="Unassembled WGS sequence"/>
</dbReference>
<evidence type="ECO:0000256" key="3">
    <source>
        <dbReference type="ARBA" id="ARBA00022691"/>
    </source>
</evidence>
<keyword evidence="3" id="KW-0949">S-adenosyl-L-methionine</keyword>
<dbReference type="InterPro" id="IPR029063">
    <property type="entry name" value="SAM-dependent_MTases_sf"/>
</dbReference>
<dbReference type="PANTHER" id="PTHR35897">
    <property type="entry name" value="METHYLTRANSFERASE AUSD"/>
    <property type="match status" value="1"/>
</dbReference>
<keyword evidence="2" id="KW-0808">Transferase</keyword>
<name>A0A165EXZ0_9BASI</name>
<dbReference type="OrthoDB" id="2094832at2759"/>
<dbReference type="Gene3D" id="3.40.50.150">
    <property type="entry name" value="Vaccinia Virus protein VP39"/>
    <property type="match status" value="1"/>
</dbReference>
<evidence type="ECO:0000256" key="1">
    <source>
        <dbReference type="ARBA" id="ARBA00005179"/>
    </source>
</evidence>
<dbReference type="GO" id="GO:0016740">
    <property type="term" value="F:transferase activity"/>
    <property type="evidence" value="ECO:0007669"/>
    <property type="project" value="UniProtKB-KW"/>
</dbReference>
<protein>
    <recommendedName>
        <fullName evidence="7">Methyltransferase domain-containing protein</fullName>
    </recommendedName>
</protein>
<sequence>MTAPQTDEAKWESKVDREVVLKWQQDNDSGFNPSADDLEFLRRTAGIQEEGELRAHVVEVRNRAIKVFPYPCIFKYSFASTRITKIGGFKKTIQLAKEREGALLLDIGCCFGADVRSAVLEGFPPKQIVASDLHAEFWDLGHDLFRDTQETMPVTFMAGDVFDPAFLSSSPAGTPASDTPLSEVKSLSDLHGRLSSIHASLFFHLFSREQQTQLAGLLASLLVLEKGSVVFGHQIAAEEEGVGQHVGKWAHNIASWTAMWEEALKGAGWTGSVGVDAKLVVGSEWVSKLGIGTHTMYWTIELM</sequence>